<dbReference type="Gene3D" id="2.30.29.30">
    <property type="entry name" value="Pleckstrin-homology domain (PH domain)/Phosphotyrosine-binding domain (PTB)"/>
    <property type="match status" value="1"/>
</dbReference>
<dbReference type="InterPro" id="IPR037840">
    <property type="entry name" value="PH_Anillin"/>
</dbReference>
<dbReference type="GO" id="GO:0000281">
    <property type="term" value="P:mitotic cytokinesis"/>
    <property type="evidence" value="ECO:0007669"/>
    <property type="project" value="TreeGrafter"/>
</dbReference>
<evidence type="ECO:0000259" key="2">
    <source>
        <dbReference type="PROSITE" id="PS50003"/>
    </source>
</evidence>
<feature type="compositionally biased region" description="Polar residues" evidence="1">
    <location>
        <begin position="152"/>
        <end position="176"/>
    </location>
</feature>
<dbReference type="EMBL" id="GBYB01011985">
    <property type="protein sequence ID" value="JAG81752.1"/>
    <property type="molecule type" value="Transcribed_RNA"/>
</dbReference>
<dbReference type="AlphaFoldDB" id="A0A0C9RTC2"/>
<evidence type="ECO:0000313" key="3">
    <source>
        <dbReference type="EMBL" id="JAG81752.1"/>
    </source>
</evidence>
<evidence type="ECO:0000256" key="1">
    <source>
        <dbReference type="SAM" id="MobiDB-lite"/>
    </source>
</evidence>
<dbReference type="InterPro" id="IPR011993">
    <property type="entry name" value="PH-like_dom_sf"/>
</dbReference>
<dbReference type="SUPFAM" id="SSF50729">
    <property type="entry name" value="PH domain-like"/>
    <property type="match status" value="1"/>
</dbReference>
<dbReference type="Pfam" id="PF00169">
    <property type="entry name" value="PH"/>
    <property type="match status" value="1"/>
</dbReference>
<dbReference type="PANTHER" id="PTHR21538:SF23">
    <property type="entry name" value="ANILLIN"/>
    <property type="match status" value="1"/>
</dbReference>
<gene>
    <name evidence="3" type="primary">scra_3</name>
    <name evidence="3" type="ORF">g.14548</name>
</gene>
<dbReference type="GO" id="GO:0005826">
    <property type="term" value="C:actomyosin contractile ring"/>
    <property type="evidence" value="ECO:0007669"/>
    <property type="project" value="TreeGrafter"/>
</dbReference>
<dbReference type="InterPro" id="IPR051364">
    <property type="entry name" value="Cytokinesis/Rho-signaling"/>
</dbReference>
<dbReference type="GO" id="GO:0000915">
    <property type="term" value="P:actomyosin contractile ring assembly"/>
    <property type="evidence" value="ECO:0007669"/>
    <property type="project" value="TreeGrafter"/>
</dbReference>
<dbReference type="PROSITE" id="PS50003">
    <property type="entry name" value="PH_DOMAIN"/>
    <property type="match status" value="1"/>
</dbReference>
<feature type="region of interest" description="Disordered" evidence="1">
    <location>
        <begin position="124"/>
        <end position="176"/>
    </location>
</feature>
<proteinExistence type="predicted"/>
<sequence>ILAGQKGSRLFPRVCLRGSHVIALNILISSPKRSKMDTGRTDTFTERMLKRASSRTLPRKKGVIEAIKDDNYDRQRVIVQTKRNSTISTLSMEIKNLEQQIKSLDVEKRAERIYPTLSRVREDRSKDSVIEDDREAIRETPKPRRRGCRPNMESTRASLMTSNHDPMTSAETKSSMRIESTISTIPVISDSRDDRIPYEVERFLEDALGDELNNTTVTYGGDHSDGRERTNSHFTASELISEERTPFYRRITRLWNHERRSNYSCNDDTFSMGPRDTSTLDRSLRLYRTLSQRIKKKIRAALARDKSPEIAVPVEPLRQLSFDKDRMDMMEDILKNMKIQQCIIQQASKALNVCRTSKEFTGSSEEVESERLLLLAEIRKHLLQEQLKNLSNTSVEISQAKESVDITECAEVTIENINLSLRECLRREPMPGEPVEWFVVVVIEGTNVWGSSPTPRPVDSMILEFADFVCTIDNLKPNFRIVIRIYSLSLKSGGLYNHEDKYHIANSRMDETVICPSPTKFLKRIEKHTSPRVHQLHTISSSSFGKSGQLQLQLDDLRLSSPWPLTSVPHGSILMGTVDVNLSCRLHLSICHQGFINYGEDAGGFVTWNRRWCVLKGNLMMFWNYPREQECKPPIRTIDLVHSTDERISEVSRELCAKPRTIVVETVRVRQVGDMDSVLVNCRQTYTIERHLLCFDNRKDMNEWKIKLNHVISALREWNVTFMKDAPKSPMVSEL</sequence>
<feature type="domain" description="PH" evidence="2">
    <location>
        <begin position="589"/>
        <end position="713"/>
    </location>
</feature>
<feature type="non-terminal residue" evidence="3">
    <location>
        <position position="1"/>
    </location>
</feature>
<dbReference type="SMART" id="SM00233">
    <property type="entry name" value="PH"/>
    <property type="match status" value="1"/>
</dbReference>
<feature type="compositionally biased region" description="Basic and acidic residues" evidence="1">
    <location>
        <begin position="124"/>
        <end position="142"/>
    </location>
</feature>
<reference evidence="3" key="1">
    <citation type="submission" date="2015-01" db="EMBL/GenBank/DDBJ databases">
        <title>Transcriptome Assembly of Fopius arisanus.</title>
        <authorList>
            <person name="Geib S."/>
        </authorList>
    </citation>
    <scope>NUCLEOTIDE SEQUENCE</scope>
</reference>
<dbReference type="InterPro" id="IPR001849">
    <property type="entry name" value="PH_domain"/>
</dbReference>
<dbReference type="CDD" id="cd01263">
    <property type="entry name" value="PH_anillin"/>
    <property type="match status" value="1"/>
</dbReference>
<protein>
    <submittedName>
        <fullName evidence="3">Scra_3 protein</fullName>
    </submittedName>
</protein>
<dbReference type="GO" id="GO:0031106">
    <property type="term" value="P:septin ring organization"/>
    <property type="evidence" value="ECO:0007669"/>
    <property type="project" value="TreeGrafter"/>
</dbReference>
<accession>A0A0C9RTC2</accession>
<dbReference type="PANTHER" id="PTHR21538">
    <property type="entry name" value="ANILLIN/RHOTEKIN RTKN"/>
    <property type="match status" value="1"/>
</dbReference>
<name>A0A0C9RTC2_9HYME</name>
<organism evidence="3">
    <name type="scientific">Fopius arisanus</name>
    <dbReference type="NCBI Taxonomy" id="64838"/>
    <lineage>
        <taxon>Eukaryota</taxon>
        <taxon>Metazoa</taxon>
        <taxon>Ecdysozoa</taxon>
        <taxon>Arthropoda</taxon>
        <taxon>Hexapoda</taxon>
        <taxon>Insecta</taxon>
        <taxon>Pterygota</taxon>
        <taxon>Neoptera</taxon>
        <taxon>Endopterygota</taxon>
        <taxon>Hymenoptera</taxon>
        <taxon>Apocrita</taxon>
        <taxon>Ichneumonoidea</taxon>
        <taxon>Braconidae</taxon>
        <taxon>Opiinae</taxon>
        <taxon>Fopius</taxon>
    </lineage>
</organism>